<dbReference type="RefSeq" id="WP_027885708.1">
    <property type="nucleotide sequence ID" value="NZ_BMWY01000011.1"/>
</dbReference>
<evidence type="ECO:0000313" key="1">
    <source>
        <dbReference type="EMBL" id="GGZ64670.1"/>
    </source>
</evidence>
<reference evidence="2" key="1">
    <citation type="journal article" date="2019" name="Int. J. Syst. Evol. Microbiol.">
        <title>The Global Catalogue of Microorganisms (GCM) 10K type strain sequencing project: providing services to taxonomists for standard genome sequencing and annotation.</title>
        <authorList>
            <consortium name="The Broad Institute Genomics Platform"/>
            <consortium name="The Broad Institute Genome Sequencing Center for Infectious Disease"/>
            <person name="Wu L."/>
            <person name="Ma J."/>
        </authorList>
    </citation>
    <scope>NUCLEOTIDE SEQUENCE [LARGE SCALE GENOMIC DNA]</scope>
    <source>
        <strain evidence="2">KCTC 12708</strain>
    </source>
</reference>
<sequence>MKNIQQLISILTEKEQVEFIQHLKKKNKTKDEKNIQLFKLILNEPYLNNYADKIYAERNKNAFHALSKRLQDSLVDFIAIKAFENENSAEQELFKKILAARILVDHQNYKFAFKLLKKAESKAKQLELYSILREVYITLLQFAHLYEKIDVTELKLKIAKNQQHLDLELRLQLVEAELKLSAKKNKILDSAYIEKLLQQHQIEIKEELTFKALLRLFTILDLKSQLESNYFANLKELEKLYALVHQKQHLQHRHHYEHLQILQLLSYAYFRSRDFKHFKEYLDKFEQLLEQNLPFRNQFDEDLFLLKAYYFNFTGKAPEAIPLLEAQKTKSFLPQLFLMTCYIQQNEIKKAYQTLQQLHKSDLWYAKHHGEIWVIKKNLIELILLVELDNYDVFESRLHSFQKKYYKKLQSTGNERVIVFSKLIRDFYLNQNFDQQQIKILENSVFKKEDIFMVCFYAWLKAKVESKDLYELTLNLISN</sequence>
<proteinExistence type="predicted"/>
<organism evidence="1 2">
    <name type="scientific">Mesonia mobilis</name>
    <dbReference type="NCBI Taxonomy" id="369791"/>
    <lineage>
        <taxon>Bacteria</taxon>
        <taxon>Pseudomonadati</taxon>
        <taxon>Bacteroidota</taxon>
        <taxon>Flavobacteriia</taxon>
        <taxon>Flavobacteriales</taxon>
        <taxon>Flavobacteriaceae</taxon>
        <taxon>Mesonia</taxon>
    </lineage>
</organism>
<keyword evidence="2" id="KW-1185">Reference proteome</keyword>
<comment type="caution">
    <text evidence="1">The sequence shown here is derived from an EMBL/GenBank/DDBJ whole genome shotgun (WGS) entry which is preliminary data.</text>
</comment>
<protein>
    <submittedName>
        <fullName evidence="1">Uncharacterized protein</fullName>
    </submittedName>
</protein>
<gene>
    <name evidence="1" type="ORF">GCM10008088_27700</name>
</gene>
<dbReference type="GeneID" id="94370436"/>
<evidence type="ECO:0000313" key="2">
    <source>
        <dbReference type="Proteomes" id="UP000615593"/>
    </source>
</evidence>
<dbReference type="EMBL" id="BMWY01000011">
    <property type="protein sequence ID" value="GGZ64670.1"/>
    <property type="molecule type" value="Genomic_DNA"/>
</dbReference>
<dbReference type="Proteomes" id="UP000615593">
    <property type="component" value="Unassembled WGS sequence"/>
</dbReference>
<accession>A0ABQ3C1P6</accession>
<name>A0ABQ3C1P6_9FLAO</name>